<evidence type="ECO:0000313" key="5">
    <source>
        <dbReference type="Proteomes" id="UP001417504"/>
    </source>
</evidence>
<accession>A0AAP0F462</accession>
<keyword evidence="5" id="KW-1185">Reference proteome</keyword>
<dbReference type="GO" id="GO:0016197">
    <property type="term" value="P:endosomal transport"/>
    <property type="evidence" value="ECO:0007669"/>
    <property type="project" value="TreeGrafter"/>
</dbReference>
<feature type="domain" description="WASH complex subunit 7 central" evidence="1">
    <location>
        <begin position="231"/>
        <end position="560"/>
    </location>
</feature>
<reference evidence="4 5" key="1">
    <citation type="submission" date="2024-01" db="EMBL/GenBank/DDBJ databases">
        <title>Genome assemblies of Stephania.</title>
        <authorList>
            <person name="Yang L."/>
        </authorList>
    </citation>
    <scope>NUCLEOTIDE SEQUENCE [LARGE SCALE GENOMIC DNA]</scope>
    <source>
        <strain evidence="4">QJT</strain>
        <tissue evidence="4">Leaf</tissue>
    </source>
</reference>
<feature type="domain" description="WASH complex subunit 4 N-terminal" evidence="2">
    <location>
        <begin position="12"/>
        <end position="230"/>
    </location>
</feature>
<proteinExistence type="predicted"/>
<dbReference type="Pfam" id="PF14744">
    <property type="entry name" value="WASH-7_mid"/>
    <property type="match status" value="1"/>
</dbReference>
<dbReference type="InterPro" id="IPR028191">
    <property type="entry name" value="WASH-4_N"/>
</dbReference>
<dbReference type="PANTHER" id="PTHR31409">
    <property type="entry name" value="WASH COMPLEX SUBUNIT 4"/>
    <property type="match status" value="1"/>
</dbReference>
<dbReference type="GO" id="GO:0005768">
    <property type="term" value="C:endosome"/>
    <property type="evidence" value="ECO:0007669"/>
    <property type="project" value="TreeGrafter"/>
</dbReference>
<feature type="domain" description="WASH complex subunit 7 C-terminal" evidence="3">
    <location>
        <begin position="597"/>
        <end position="711"/>
    </location>
</feature>
<evidence type="ECO:0000259" key="2">
    <source>
        <dbReference type="Pfam" id="PF14745"/>
    </source>
</evidence>
<dbReference type="InterPro" id="IPR027307">
    <property type="entry name" value="WASH7"/>
</dbReference>
<sequence length="714" mass="81931">MFQLCYRDWQAMVSVLASWMASFQSSMPTMFELSQVEAFLRLHFKQIIQGIVIARRMQLMASTLLDLHTLLEVPIKREKLKSICHMIVLMKVIKSMFRKKELYIIQSLPHLLNLAQADICSWLLMAKDKLQSEISKGSQASKIRILSSFIRGGRDADTSQFDSLSLVSIALKMLQGGGSDMRRLSLLISLDALQSIGYLDFEYSRIKKLISKVATVADFQRIVEEVTDCSFLYWRKEMMRTWFSMIYTDGNKLSWLQYFLDGCADGLWLLKLGNVGEFTLHLHEEEIEDAVKREIIAPLCRDIETDLRLHVHSIHLEGSVRVNPTKTGVTNLSWYLDLKPLRLPFKCIDLKSHVKRYLNSVFYNHSAMSSYDSKIYSDMKHLAELKYGMVLDHHLPVCLDHESEVIEIVHNLPHFSKSYSYNMINQVFIEKISGSQGQKTLRVLGVGSVVNSVTVYGVGIISTASDSVMTFLTQKITDLSDFLQDNVLSFHSLKEFNFGKVESHNLVTRKLPFGENEMWFLERLFSIIIEMGNAIGLLRVLQTGGLRHINSVSQFIPKHTNIKSFAEISHNLGFVDGTVLAGKLMDLAVKNRHQTDEWMKSFPSLLAELSKEIKHGENIFFRDFYLIIPALVLSYVHSTINCKDNNFRRLQSGDYQMTRDDGFMMGAAFILKVMEQEKSYDVLYWLSGANNKLDEAQLSLEETKHREQRKNSLV</sequence>
<dbReference type="GO" id="GO:0007032">
    <property type="term" value="P:endosome organization"/>
    <property type="evidence" value="ECO:0007669"/>
    <property type="project" value="TreeGrafter"/>
</dbReference>
<evidence type="ECO:0000259" key="3">
    <source>
        <dbReference type="Pfam" id="PF14746"/>
    </source>
</evidence>
<dbReference type="Proteomes" id="UP001417504">
    <property type="component" value="Unassembled WGS sequence"/>
</dbReference>
<dbReference type="EMBL" id="JBBNAE010000008">
    <property type="protein sequence ID" value="KAK9103567.1"/>
    <property type="molecule type" value="Genomic_DNA"/>
</dbReference>
<protein>
    <submittedName>
        <fullName evidence="4">Uncharacterized protein</fullName>
    </submittedName>
</protein>
<evidence type="ECO:0000259" key="1">
    <source>
        <dbReference type="Pfam" id="PF14744"/>
    </source>
</evidence>
<dbReference type="InterPro" id="IPR028283">
    <property type="entry name" value="WASH-7_C"/>
</dbReference>
<dbReference type="AlphaFoldDB" id="A0AAP0F462"/>
<name>A0AAP0F462_9MAGN</name>
<organism evidence="4 5">
    <name type="scientific">Stephania japonica</name>
    <dbReference type="NCBI Taxonomy" id="461633"/>
    <lineage>
        <taxon>Eukaryota</taxon>
        <taxon>Viridiplantae</taxon>
        <taxon>Streptophyta</taxon>
        <taxon>Embryophyta</taxon>
        <taxon>Tracheophyta</taxon>
        <taxon>Spermatophyta</taxon>
        <taxon>Magnoliopsida</taxon>
        <taxon>Ranunculales</taxon>
        <taxon>Menispermaceae</taxon>
        <taxon>Menispermoideae</taxon>
        <taxon>Cissampelideae</taxon>
        <taxon>Stephania</taxon>
    </lineage>
</organism>
<comment type="caution">
    <text evidence="4">The sequence shown here is derived from an EMBL/GenBank/DDBJ whole genome shotgun (WGS) entry which is preliminary data.</text>
</comment>
<evidence type="ECO:0000313" key="4">
    <source>
        <dbReference type="EMBL" id="KAK9103567.1"/>
    </source>
</evidence>
<dbReference type="Pfam" id="PF14745">
    <property type="entry name" value="WASH-4_N"/>
    <property type="match status" value="1"/>
</dbReference>
<dbReference type="PANTHER" id="PTHR31409:SF0">
    <property type="entry name" value="WASH COMPLEX SUBUNIT 4"/>
    <property type="match status" value="1"/>
</dbReference>
<dbReference type="Pfam" id="PF14746">
    <property type="entry name" value="WASH-7_C"/>
    <property type="match status" value="1"/>
</dbReference>
<gene>
    <name evidence="4" type="ORF">Sjap_020821</name>
</gene>
<dbReference type="InterPro" id="IPR028282">
    <property type="entry name" value="WASH-7_central"/>
</dbReference>
<dbReference type="GO" id="GO:0071203">
    <property type="term" value="C:WASH complex"/>
    <property type="evidence" value="ECO:0007669"/>
    <property type="project" value="InterPro"/>
</dbReference>